<evidence type="ECO:0000313" key="2">
    <source>
        <dbReference type="Proteomes" id="UP000034228"/>
    </source>
</evidence>
<reference evidence="1 2" key="1">
    <citation type="submission" date="2015-03" db="EMBL/GenBank/DDBJ databases">
        <title>Draft genome sequences of two protease-producing strains of Arsukibacterium isolated from two cold and alkaline environments.</title>
        <authorList>
            <person name="Lylloff J.E."/>
            <person name="Skov L.B."/>
            <person name="Jepsen M."/>
            <person name="Hallin P.F."/>
            <person name="Sorensen S.J."/>
            <person name="Stougaard P."/>
            <person name="Glaring M.A."/>
        </authorList>
    </citation>
    <scope>NUCLEOTIDE SEQUENCE [LARGE SCALE GENOMIC DNA]</scope>
    <source>
        <strain evidence="1 2">GCM72</strain>
    </source>
</reference>
<dbReference type="AlphaFoldDB" id="A0A0M2V4G8"/>
<evidence type="ECO:0000313" key="1">
    <source>
        <dbReference type="EMBL" id="KKO45737.1"/>
    </source>
</evidence>
<accession>A0A0M2V4G8</accession>
<gene>
    <name evidence="1" type="ORF">WG68_08445</name>
</gene>
<comment type="caution">
    <text evidence="1">The sequence shown here is derived from an EMBL/GenBank/DDBJ whole genome shotgun (WGS) entry which is preliminary data.</text>
</comment>
<dbReference type="Proteomes" id="UP000034228">
    <property type="component" value="Unassembled WGS sequence"/>
</dbReference>
<dbReference type="EMBL" id="LAHO01000007">
    <property type="protein sequence ID" value="KKO45737.1"/>
    <property type="molecule type" value="Genomic_DNA"/>
</dbReference>
<protein>
    <submittedName>
        <fullName evidence="1">Uncharacterized protein</fullName>
    </submittedName>
</protein>
<organism evidence="1 2">
    <name type="scientific">Arsukibacterium ikkense</name>
    <dbReference type="NCBI Taxonomy" id="336831"/>
    <lineage>
        <taxon>Bacteria</taxon>
        <taxon>Pseudomonadati</taxon>
        <taxon>Pseudomonadota</taxon>
        <taxon>Gammaproteobacteria</taxon>
        <taxon>Chromatiales</taxon>
        <taxon>Chromatiaceae</taxon>
        <taxon>Arsukibacterium</taxon>
    </lineage>
</organism>
<keyword evidence="2" id="KW-1185">Reference proteome</keyword>
<sequence>MFFNRASKLICPDFFYNYVANIGALPALMQPIGLNSEQITATATRWLLSFNQASCDTNAGN</sequence>
<name>A0A0M2V4G8_9GAMM</name>
<proteinExistence type="predicted"/>